<proteinExistence type="predicted"/>
<evidence type="ECO:0000313" key="1">
    <source>
        <dbReference type="EMBL" id="GBO11500.1"/>
    </source>
</evidence>
<keyword evidence="2" id="KW-1185">Reference proteome</keyword>
<dbReference type="EMBL" id="BGPR01036328">
    <property type="protein sequence ID" value="GBO11500.1"/>
    <property type="molecule type" value="Genomic_DNA"/>
</dbReference>
<dbReference type="AlphaFoldDB" id="A0A4Y2UIV6"/>
<reference evidence="1 2" key="1">
    <citation type="journal article" date="2019" name="Sci. Rep.">
        <title>Orb-weaving spider Araneus ventricosus genome elucidates the spidroin gene catalogue.</title>
        <authorList>
            <person name="Kono N."/>
            <person name="Nakamura H."/>
            <person name="Ohtoshi R."/>
            <person name="Moran D.A.P."/>
            <person name="Shinohara A."/>
            <person name="Yoshida Y."/>
            <person name="Fujiwara M."/>
            <person name="Mori M."/>
            <person name="Tomita M."/>
            <person name="Arakawa K."/>
        </authorList>
    </citation>
    <scope>NUCLEOTIDE SEQUENCE [LARGE SCALE GENOMIC DNA]</scope>
</reference>
<evidence type="ECO:0000313" key="2">
    <source>
        <dbReference type="Proteomes" id="UP000499080"/>
    </source>
</evidence>
<protein>
    <submittedName>
        <fullName evidence="1">Uncharacterized protein</fullName>
    </submittedName>
</protein>
<dbReference type="Proteomes" id="UP000499080">
    <property type="component" value="Unassembled WGS sequence"/>
</dbReference>
<organism evidence="1 2">
    <name type="scientific">Araneus ventricosus</name>
    <name type="common">Orbweaver spider</name>
    <name type="synonym">Epeira ventricosa</name>
    <dbReference type="NCBI Taxonomy" id="182803"/>
    <lineage>
        <taxon>Eukaryota</taxon>
        <taxon>Metazoa</taxon>
        <taxon>Ecdysozoa</taxon>
        <taxon>Arthropoda</taxon>
        <taxon>Chelicerata</taxon>
        <taxon>Arachnida</taxon>
        <taxon>Araneae</taxon>
        <taxon>Araneomorphae</taxon>
        <taxon>Entelegynae</taxon>
        <taxon>Araneoidea</taxon>
        <taxon>Araneidae</taxon>
        <taxon>Araneus</taxon>
    </lineage>
</organism>
<name>A0A4Y2UIV6_ARAVE</name>
<gene>
    <name evidence="1" type="ORF">AVEN_17468_1</name>
</gene>
<comment type="caution">
    <text evidence="1">The sequence shown here is derived from an EMBL/GenBank/DDBJ whole genome shotgun (WGS) entry which is preliminary data.</text>
</comment>
<accession>A0A4Y2UIV6</accession>
<sequence>MDPASNLPVGKGRRRLTWRISQFMNRVEMPKEQGRNSKIKEDLCYRQVGFLNVEFEMQGEADKPDVFETAHAEPWREGQVCER</sequence>